<dbReference type="GO" id="GO:0005737">
    <property type="term" value="C:cytoplasm"/>
    <property type="evidence" value="ECO:0007669"/>
    <property type="project" value="UniProtKB-SubCell"/>
</dbReference>
<dbReference type="SUPFAM" id="SSF55031">
    <property type="entry name" value="Bacterial exopeptidase dimerisation domain"/>
    <property type="match status" value="1"/>
</dbReference>
<dbReference type="SUPFAM" id="SSF53187">
    <property type="entry name" value="Zn-dependent exopeptidases"/>
    <property type="match status" value="1"/>
</dbReference>
<feature type="active site" evidence="10">
    <location>
        <position position="82"/>
    </location>
</feature>
<dbReference type="Gene3D" id="3.40.630.10">
    <property type="entry name" value="Zn peptidases"/>
    <property type="match status" value="1"/>
</dbReference>
<comment type="pathway">
    <text evidence="10">Amino-acid biosynthesis; L-arginine biosynthesis; L-ornithine from N(2)-acetyl-L-ornithine (linear): step 1/1.</text>
</comment>
<dbReference type="GO" id="GO:0008777">
    <property type="term" value="F:acetylornithine deacetylase activity"/>
    <property type="evidence" value="ECO:0007669"/>
    <property type="project" value="UniProtKB-UniRule"/>
</dbReference>
<dbReference type="Pfam" id="PF07687">
    <property type="entry name" value="M20_dimer"/>
    <property type="match status" value="1"/>
</dbReference>
<dbReference type="OrthoDB" id="3665926at2"/>
<evidence type="ECO:0000256" key="6">
    <source>
        <dbReference type="ARBA" id="ARBA00022723"/>
    </source>
</evidence>
<dbReference type="HAMAP" id="MF_01108">
    <property type="entry name" value="ArgE"/>
    <property type="match status" value="1"/>
</dbReference>
<dbReference type="PROSITE" id="PS00758">
    <property type="entry name" value="ARGE_DAPE_CPG2_1"/>
    <property type="match status" value="1"/>
</dbReference>
<dbReference type="InterPro" id="IPR050072">
    <property type="entry name" value="Peptidase_M20A"/>
</dbReference>
<dbReference type="EMBL" id="CP028374">
    <property type="protein sequence ID" value="AXN02224.1"/>
    <property type="molecule type" value="Genomic_DNA"/>
</dbReference>
<dbReference type="EC" id="3.5.1.16" evidence="10"/>
<keyword evidence="4 10" id="KW-0055">Arginine biosynthesis</keyword>
<protein>
    <recommendedName>
        <fullName evidence="10">Acetylornithine deacetylase</fullName>
        <shortName evidence="10">AO</shortName>
        <shortName evidence="10">Acetylornithinase</shortName>
        <ecNumber evidence="10">3.5.1.16</ecNumber>
    </recommendedName>
    <alternativeName>
        <fullName evidence="10">N-acetylornithinase</fullName>
        <shortName evidence="10">NAO</shortName>
    </alternativeName>
</protein>
<sequence length="385" mass="43946">MKNKLPSFIDMYNKIINIPSISSSDKKLDTSNKNIINILAEWFNNLGFTIDIQYIPNTKNKFNMLAKSHNGENGLLLSGHTDTVPYDEKQWTKDPFKITEYDNKIYGLGTTDMKGFFVFILEILKNINIKKFKKPLYILATADEETSMSGARHFSDVTSINPNFAIIGEPTELKPINSHKGHISKIIKIKGKSGHSSNPNLGINSIEIMNKIINTLLKLKKKLKTDYNDNTFTVPYPTLNLGHIYGGNAVNRICSYCHLHIDIRPIPNINTKQINEILNNTLKPINKKWGNIITIQDLNPPIPGFKYNNKYKLLKKIEEILKCKKTKKVNYCTEAPFIQKICPTIILGPGSIKQAHKPNEFIDNSYIKPTKKIFKKIINKFCHIK</sequence>
<feature type="domain" description="Peptidase M20 dimerisation" evidence="11">
    <location>
        <begin position="177"/>
        <end position="289"/>
    </location>
</feature>
<dbReference type="NCBIfam" id="NF003474">
    <property type="entry name" value="PRK05111.1"/>
    <property type="match status" value="1"/>
</dbReference>
<dbReference type="InterPro" id="IPR011650">
    <property type="entry name" value="Peptidase_M20_dimer"/>
</dbReference>
<evidence type="ECO:0000256" key="7">
    <source>
        <dbReference type="ARBA" id="ARBA00022801"/>
    </source>
</evidence>
<keyword evidence="9 10" id="KW-0170">Cobalt</keyword>
<keyword evidence="5 10" id="KW-0028">Amino-acid biosynthesis</keyword>
<feature type="binding site" evidence="10">
    <location>
        <position position="80"/>
    </location>
    <ligand>
        <name>Zn(2+)</name>
        <dbReference type="ChEBI" id="CHEBI:29105"/>
        <label>1</label>
    </ligand>
</feature>
<dbReference type="InterPro" id="IPR001261">
    <property type="entry name" value="ArgE/DapE_CS"/>
</dbReference>
<feature type="binding site" evidence="10">
    <location>
        <position position="145"/>
    </location>
    <ligand>
        <name>Zn(2+)</name>
        <dbReference type="ChEBI" id="CHEBI:29105"/>
        <label>2</label>
    </ligand>
</feature>
<evidence type="ECO:0000256" key="4">
    <source>
        <dbReference type="ARBA" id="ARBA00022571"/>
    </source>
</evidence>
<evidence type="ECO:0000256" key="8">
    <source>
        <dbReference type="ARBA" id="ARBA00022833"/>
    </source>
</evidence>
<comment type="cofactor">
    <cofactor evidence="10">
        <name>Zn(2+)</name>
        <dbReference type="ChEBI" id="CHEBI:29105"/>
    </cofactor>
    <cofactor evidence="10">
        <name>Co(2+)</name>
        <dbReference type="ChEBI" id="CHEBI:48828"/>
    </cofactor>
    <text evidence="10">Binds 2 Zn(2+) or Co(2+) ions per subunit.</text>
</comment>
<evidence type="ECO:0000256" key="1">
    <source>
        <dbReference type="ARBA" id="ARBA00004496"/>
    </source>
</evidence>
<dbReference type="PANTHER" id="PTHR43808:SF1">
    <property type="entry name" value="ACETYLORNITHINE DEACETYLASE"/>
    <property type="match status" value="1"/>
</dbReference>
<dbReference type="Pfam" id="PF01546">
    <property type="entry name" value="Peptidase_M20"/>
    <property type="match status" value="1"/>
</dbReference>
<comment type="subunit">
    <text evidence="10">Homodimer.</text>
</comment>
<dbReference type="InterPro" id="IPR036264">
    <property type="entry name" value="Bact_exopeptidase_dim_dom"/>
</dbReference>
<name>A0A346DZR9_9ENTR</name>
<gene>
    <name evidence="10" type="primary">argE</name>
    <name evidence="12" type="ORF">C9I82_258</name>
</gene>
<evidence type="ECO:0000313" key="13">
    <source>
        <dbReference type="Proteomes" id="UP000256856"/>
    </source>
</evidence>
<evidence type="ECO:0000256" key="10">
    <source>
        <dbReference type="HAMAP-Rule" id="MF_01108"/>
    </source>
</evidence>
<dbReference type="AlphaFoldDB" id="A0A346DZR9"/>
<organism evidence="12 13">
    <name type="scientific">Candidatus Purcelliella pentastirinorum</name>
    <dbReference type="NCBI Taxonomy" id="472834"/>
    <lineage>
        <taxon>Bacteria</taxon>
        <taxon>Pseudomonadati</taxon>
        <taxon>Pseudomonadota</taxon>
        <taxon>Gammaproteobacteria</taxon>
        <taxon>Enterobacterales</taxon>
        <taxon>Enterobacteriaceae</taxon>
        <taxon>Candidatus Purcelliella</taxon>
    </lineage>
</organism>
<dbReference type="PROSITE" id="PS00759">
    <property type="entry name" value="ARGE_DAPE_CPG2_2"/>
    <property type="match status" value="1"/>
</dbReference>
<dbReference type="InterPro" id="IPR010169">
    <property type="entry name" value="AcOrn-deacetyl"/>
</dbReference>
<dbReference type="FunFam" id="3.30.70.360:FF:000003">
    <property type="entry name" value="Acetylornithine deacetylase"/>
    <property type="match status" value="1"/>
</dbReference>
<comment type="cofactor">
    <cofactor evidence="10">
        <name>glutathione</name>
        <dbReference type="ChEBI" id="CHEBI:57925"/>
    </cofactor>
</comment>
<keyword evidence="13" id="KW-1185">Reference proteome</keyword>
<dbReference type="UniPathway" id="UPA00068">
    <property type="reaction ID" value="UER00110"/>
</dbReference>
<feature type="binding site" evidence="10">
    <location>
        <position position="356"/>
    </location>
    <ligand>
        <name>Zn(2+)</name>
        <dbReference type="ChEBI" id="CHEBI:29105"/>
        <label>2</label>
    </ligand>
</feature>
<keyword evidence="6 10" id="KW-0479">Metal-binding</keyword>
<accession>A0A346DZR9</accession>
<evidence type="ECO:0000256" key="5">
    <source>
        <dbReference type="ARBA" id="ARBA00022605"/>
    </source>
</evidence>
<feature type="active site" evidence="10">
    <location>
        <position position="144"/>
    </location>
</feature>
<feature type="binding site" evidence="10">
    <location>
        <position position="112"/>
    </location>
    <ligand>
        <name>Zn(2+)</name>
        <dbReference type="ChEBI" id="CHEBI:29105"/>
        <label>2</label>
    </ligand>
</feature>
<evidence type="ECO:0000256" key="2">
    <source>
        <dbReference type="ARBA" id="ARBA00005691"/>
    </source>
</evidence>
<dbReference type="NCBIfam" id="TIGR01892">
    <property type="entry name" value="AcOrn-deacetyl"/>
    <property type="match status" value="1"/>
</dbReference>
<evidence type="ECO:0000259" key="11">
    <source>
        <dbReference type="Pfam" id="PF07687"/>
    </source>
</evidence>
<comment type="similarity">
    <text evidence="2 10">Belongs to the peptidase M20A family. ArgE subfamily.</text>
</comment>
<comment type="catalytic activity">
    <reaction evidence="10">
        <text>N(2)-acetyl-L-ornithine + H2O = L-ornithine + acetate</text>
        <dbReference type="Rhea" id="RHEA:15941"/>
        <dbReference type="ChEBI" id="CHEBI:15377"/>
        <dbReference type="ChEBI" id="CHEBI:30089"/>
        <dbReference type="ChEBI" id="CHEBI:46911"/>
        <dbReference type="ChEBI" id="CHEBI:57805"/>
        <dbReference type="EC" id="3.5.1.16"/>
    </reaction>
</comment>
<feature type="binding site" evidence="10">
    <location>
        <position position="112"/>
    </location>
    <ligand>
        <name>Zn(2+)</name>
        <dbReference type="ChEBI" id="CHEBI:29105"/>
        <label>1</label>
    </ligand>
</feature>
<keyword evidence="7 10" id="KW-0378">Hydrolase</keyword>
<feature type="binding site" evidence="10">
    <location>
        <position position="169"/>
    </location>
    <ligand>
        <name>Zn(2+)</name>
        <dbReference type="ChEBI" id="CHEBI:29105"/>
        <label>1</label>
    </ligand>
</feature>
<dbReference type="Gene3D" id="3.30.70.360">
    <property type="match status" value="1"/>
</dbReference>
<evidence type="ECO:0000313" key="12">
    <source>
        <dbReference type="EMBL" id="AXN02224.1"/>
    </source>
</evidence>
<dbReference type="PANTHER" id="PTHR43808">
    <property type="entry name" value="ACETYLORNITHINE DEACETYLASE"/>
    <property type="match status" value="1"/>
</dbReference>
<dbReference type="GO" id="GO:0006526">
    <property type="term" value="P:L-arginine biosynthetic process"/>
    <property type="evidence" value="ECO:0007669"/>
    <property type="project" value="UniProtKB-UniRule"/>
</dbReference>
<dbReference type="KEGG" id="ppet:C9I82_258"/>
<dbReference type="Proteomes" id="UP000256856">
    <property type="component" value="Chromosome"/>
</dbReference>
<evidence type="ECO:0000256" key="3">
    <source>
        <dbReference type="ARBA" id="ARBA00022490"/>
    </source>
</evidence>
<comment type="function">
    <text evidence="10">Catalyzes the hydrolysis of the amide bond of N(2)-acetylated L-amino acids. Cleaves the acetyl group from N-acetyl-L-ornithine to form L-ornithine, an intermediate in L-arginine biosynthesis pathway, and a branchpoint in the synthesis of polyamines.</text>
</comment>
<reference evidence="12 13" key="1">
    <citation type="submission" date="2018-03" db="EMBL/GenBank/DDBJ databases">
        <title>A parallel universe: an anciently diverged bacterial symbiosis in a Hawaiian planthopper (Hemiptera: Cixiidae) reveals rearranged nutritional responsibilities.</title>
        <authorList>
            <person name="Bennett G."/>
            <person name="Mao M."/>
        </authorList>
    </citation>
    <scope>NUCLEOTIDE SEQUENCE [LARGE SCALE GENOMIC DNA]</scope>
    <source>
        <strain evidence="12 13">OLIH</strain>
    </source>
</reference>
<proteinExistence type="inferred from homology"/>
<dbReference type="CDD" id="cd03894">
    <property type="entry name" value="M20_ArgE"/>
    <property type="match status" value="1"/>
</dbReference>
<dbReference type="GO" id="GO:0008270">
    <property type="term" value="F:zinc ion binding"/>
    <property type="evidence" value="ECO:0007669"/>
    <property type="project" value="UniProtKB-UniRule"/>
</dbReference>
<evidence type="ECO:0000256" key="9">
    <source>
        <dbReference type="ARBA" id="ARBA00023285"/>
    </source>
</evidence>
<keyword evidence="8 10" id="KW-0862">Zinc</keyword>
<comment type="subcellular location">
    <subcellularLocation>
        <location evidence="1 10">Cytoplasm</location>
    </subcellularLocation>
</comment>
<dbReference type="RefSeq" id="WP_115956055.1">
    <property type="nucleotide sequence ID" value="NZ_CP028374.1"/>
</dbReference>
<dbReference type="InterPro" id="IPR002933">
    <property type="entry name" value="Peptidase_M20"/>
</dbReference>
<keyword evidence="3 10" id="KW-0963">Cytoplasm</keyword>